<dbReference type="AlphaFoldDB" id="A0A8X6KD50"/>
<sequence length="192" mass="21965">MAAAANHDFWKDAMRREERIRNKFKKKLEPKKIVEISPKPVYHKRTEVTTVKKESFYTPSTHKTTRICKLKNVAIPPSSAVVPISSQNKSECKPVLHLVKSPLTVKKSELAISYTECPGNDSMIDNARDWKKVKHQCRENTVVENTHAYPVLIKERHCKKTLGHHIPSNLVRTLNDPNVPTGEGLLIIKERK</sequence>
<comment type="caution">
    <text evidence="1">The sequence shown here is derived from an EMBL/GenBank/DDBJ whole genome shotgun (WGS) entry which is preliminary data.</text>
</comment>
<evidence type="ECO:0000313" key="1">
    <source>
        <dbReference type="EMBL" id="GFS40754.1"/>
    </source>
</evidence>
<dbReference type="Proteomes" id="UP000887013">
    <property type="component" value="Unassembled WGS sequence"/>
</dbReference>
<dbReference type="EMBL" id="BMAW01043713">
    <property type="protein sequence ID" value="GFS40754.1"/>
    <property type="molecule type" value="Genomic_DNA"/>
</dbReference>
<accession>A0A8X6KD50</accession>
<proteinExistence type="predicted"/>
<evidence type="ECO:0000313" key="2">
    <source>
        <dbReference type="Proteomes" id="UP000887013"/>
    </source>
</evidence>
<gene>
    <name evidence="1" type="primary">AVEN_228372_1</name>
    <name evidence="1" type="ORF">NPIL_592791</name>
</gene>
<name>A0A8X6KD50_NEPPI</name>
<protein>
    <submittedName>
        <fullName evidence="1">Uncharacterized protein</fullName>
    </submittedName>
</protein>
<dbReference type="OrthoDB" id="6427251at2759"/>
<organism evidence="1 2">
    <name type="scientific">Nephila pilipes</name>
    <name type="common">Giant wood spider</name>
    <name type="synonym">Nephila maculata</name>
    <dbReference type="NCBI Taxonomy" id="299642"/>
    <lineage>
        <taxon>Eukaryota</taxon>
        <taxon>Metazoa</taxon>
        <taxon>Ecdysozoa</taxon>
        <taxon>Arthropoda</taxon>
        <taxon>Chelicerata</taxon>
        <taxon>Arachnida</taxon>
        <taxon>Araneae</taxon>
        <taxon>Araneomorphae</taxon>
        <taxon>Entelegynae</taxon>
        <taxon>Araneoidea</taxon>
        <taxon>Nephilidae</taxon>
        <taxon>Nephila</taxon>
    </lineage>
</organism>
<reference evidence="1" key="1">
    <citation type="submission" date="2020-08" db="EMBL/GenBank/DDBJ databases">
        <title>Multicomponent nature underlies the extraordinary mechanical properties of spider dragline silk.</title>
        <authorList>
            <person name="Kono N."/>
            <person name="Nakamura H."/>
            <person name="Mori M."/>
            <person name="Yoshida Y."/>
            <person name="Ohtoshi R."/>
            <person name="Malay A.D."/>
            <person name="Moran D.A.P."/>
            <person name="Tomita M."/>
            <person name="Numata K."/>
            <person name="Arakawa K."/>
        </authorList>
    </citation>
    <scope>NUCLEOTIDE SEQUENCE</scope>
</reference>
<keyword evidence="2" id="KW-1185">Reference proteome</keyword>